<gene>
    <name evidence="10" type="ORF">RM706_05990</name>
</gene>
<feature type="transmembrane region" description="Helical" evidence="8">
    <location>
        <begin position="21"/>
        <end position="38"/>
    </location>
</feature>
<feature type="transmembrane region" description="Helical" evidence="8">
    <location>
        <begin position="75"/>
        <end position="108"/>
    </location>
</feature>
<dbReference type="Pfam" id="PF13231">
    <property type="entry name" value="PMT_2"/>
    <property type="match status" value="1"/>
</dbReference>
<feature type="transmembrane region" description="Helical" evidence="8">
    <location>
        <begin position="166"/>
        <end position="199"/>
    </location>
</feature>
<comment type="subcellular location">
    <subcellularLocation>
        <location evidence="1">Cell membrane</location>
        <topology evidence="1">Multi-pass membrane protein</topology>
    </subcellularLocation>
</comment>
<dbReference type="EMBL" id="JAVRHR010000001">
    <property type="protein sequence ID" value="MDT0606569.1"/>
    <property type="molecule type" value="Genomic_DNA"/>
</dbReference>
<dbReference type="PANTHER" id="PTHR33908:SF11">
    <property type="entry name" value="MEMBRANE PROTEIN"/>
    <property type="match status" value="1"/>
</dbReference>
<feature type="transmembrane region" description="Helical" evidence="8">
    <location>
        <begin position="120"/>
        <end position="141"/>
    </location>
</feature>
<keyword evidence="2" id="KW-1003">Cell membrane</keyword>
<dbReference type="PANTHER" id="PTHR33908">
    <property type="entry name" value="MANNOSYLTRANSFERASE YKCB-RELATED"/>
    <property type="match status" value="1"/>
</dbReference>
<keyword evidence="5 8" id="KW-0812">Transmembrane</keyword>
<dbReference type="Proteomes" id="UP001255246">
    <property type="component" value="Unassembled WGS sequence"/>
</dbReference>
<proteinExistence type="predicted"/>
<protein>
    <submittedName>
        <fullName evidence="10">Glycosyltransferase family 39 protein</fullName>
        <ecNumber evidence="10">2.4.-.-</ecNumber>
    </submittedName>
</protein>
<sequence>MLKKVIVPFTEFYHNFRNWQLFLLLFTISFLVRFPFFFRDYVDRDESTFILMAQSWVDGYLPYIQLWDLKPPVTFLFFAAIIYTFGKSFLVIRIAGVFMVTITSFVTYKIGLRLGYKKVAFWSAIALIPLQSLFGSLQGVMSEHISTAFFITGLYWMLYKARNLSYLITGIFFGLALMTKLNMAYAVLFLFLMEFWYGYRSGNVLKSVTKLAVIGTFILFVILLTALPYYFKGEDNIWWKSVFEAPMAYSSGQNHSIIKVLPFIIIITGFFLVAVKKKLLDFTNIKIQLLVAATLGILISFLQAGKVNGHYLIQLYPSLVLLVGLTLYQLKFLWGINYKPYVLLFCFLLPVETYLELGNIIRNKANKGSFFNGEGIDVPNYFKEKQIKTKHLFFTEYHIGYWLLDSKPPTKAATHPSTILRDNLFPFMDNPRKTAADELQFIIEEHQPDYIITRKNRRVFDKKKYTANFYINLRLLENYTPLDTIDNAVIHRRLKIE</sequence>
<keyword evidence="3 10" id="KW-0328">Glycosyltransferase</keyword>
<feature type="transmembrane region" description="Helical" evidence="8">
    <location>
        <begin position="311"/>
        <end position="330"/>
    </location>
</feature>
<feature type="transmembrane region" description="Helical" evidence="8">
    <location>
        <begin position="287"/>
        <end position="305"/>
    </location>
</feature>
<keyword evidence="7 8" id="KW-0472">Membrane</keyword>
<accession>A0ABU3A9D5</accession>
<feature type="transmembrane region" description="Helical" evidence="8">
    <location>
        <begin position="211"/>
        <end position="231"/>
    </location>
</feature>
<dbReference type="EC" id="2.4.-.-" evidence="10"/>
<evidence type="ECO:0000256" key="3">
    <source>
        <dbReference type="ARBA" id="ARBA00022676"/>
    </source>
</evidence>
<keyword evidence="6 8" id="KW-1133">Transmembrane helix</keyword>
<keyword evidence="4 10" id="KW-0808">Transferase</keyword>
<evidence type="ECO:0000256" key="7">
    <source>
        <dbReference type="ARBA" id="ARBA00023136"/>
    </source>
</evidence>
<evidence type="ECO:0000256" key="2">
    <source>
        <dbReference type="ARBA" id="ARBA00022475"/>
    </source>
</evidence>
<dbReference type="RefSeq" id="WP_311350121.1">
    <property type="nucleotide sequence ID" value="NZ_JAVRHR010000001.1"/>
</dbReference>
<evidence type="ECO:0000256" key="5">
    <source>
        <dbReference type="ARBA" id="ARBA00022692"/>
    </source>
</evidence>
<keyword evidence="11" id="KW-1185">Reference proteome</keyword>
<evidence type="ECO:0000259" key="9">
    <source>
        <dbReference type="Pfam" id="PF13231"/>
    </source>
</evidence>
<evidence type="ECO:0000313" key="11">
    <source>
        <dbReference type="Proteomes" id="UP001255246"/>
    </source>
</evidence>
<dbReference type="InterPro" id="IPR038731">
    <property type="entry name" value="RgtA/B/C-like"/>
</dbReference>
<evidence type="ECO:0000256" key="4">
    <source>
        <dbReference type="ARBA" id="ARBA00022679"/>
    </source>
</evidence>
<comment type="caution">
    <text evidence="10">The sequence shown here is derived from an EMBL/GenBank/DDBJ whole genome shotgun (WGS) entry which is preliminary data.</text>
</comment>
<reference evidence="10 11" key="1">
    <citation type="submission" date="2023-09" db="EMBL/GenBank/DDBJ databases">
        <authorList>
            <person name="Rey-Velasco X."/>
        </authorList>
    </citation>
    <scope>NUCLEOTIDE SEQUENCE [LARGE SCALE GENOMIC DNA]</scope>
    <source>
        <strain evidence="10 11">F388</strain>
    </source>
</reference>
<organism evidence="10 11">
    <name type="scientific">Croceitalea rosinachiae</name>
    <dbReference type="NCBI Taxonomy" id="3075596"/>
    <lineage>
        <taxon>Bacteria</taxon>
        <taxon>Pseudomonadati</taxon>
        <taxon>Bacteroidota</taxon>
        <taxon>Flavobacteriia</taxon>
        <taxon>Flavobacteriales</taxon>
        <taxon>Flavobacteriaceae</taxon>
        <taxon>Croceitalea</taxon>
    </lineage>
</organism>
<feature type="domain" description="Glycosyltransferase RgtA/B/C/D-like" evidence="9">
    <location>
        <begin position="70"/>
        <end position="221"/>
    </location>
</feature>
<name>A0ABU3A9D5_9FLAO</name>
<dbReference type="InterPro" id="IPR050297">
    <property type="entry name" value="LipidA_mod_glycosyltrf_83"/>
</dbReference>
<evidence type="ECO:0000313" key="10">
    <source>
        <dbReference type="EMBL" id="MDT0606569.1"/>
    </source>
</evidence>
<evidence type="ECO:0000256" key="6">
    <source>
        <dbReference type="ARBA" id="ARBA00022989"/>
    </source>
</evidence>
<dbReference type="GO" id="GO:0016757">
    <property type="term" value="F:glycosyltransferase activity"/>
    <property type="evidence" value="ECO:0007669"/>
    <property type="project" value="UniProtKB-KW"/>
</dbReference>
<evidence type="ECO:0000256" key="1">
    <source>
        <dbReference type="ARBA" id="ARBA00004651"/>
    </source>
</evidence>
<evidence type="ECO:0000256" key="8">
    <source>
        <dbReference type="SAM" id="Phobius"/>
    </source>
</evidence>
<feature type="transmembrane region" description="Helical" evidence="8">
    <location>
        <begin position="256"/>
        <end position="275"/>
    </location>
</feature>